<proteinExistence type="predicted"/>
<evidence type="ECO:0000313" key="1">
    <source>
        <dbReference type="EMBL" id="KIO04153.1"/>
    </source>
</evidence>
<dbReference type="HOGENOM" id="CLU_025462_3_0_1"/>
<dbReference type="STRING" id="870435.A0A0C3J4Z3"/>
<protein>
    <recommendedName>
        <fullName evidence="3">Alpha-1,2-mannosyltransferase</fullName>
    </recommendedName>
</protein>
<gene>
    <name evidence="1" type="ORF">M404DRAFT_144119</name>
</gene>
<dbReference type="Proteomes" id="UP000054217">
    <property type="component" value="Unassembled WGS sequence"/>
</dbReference>
<evidence type="ECO:0000313" key="2">
    <source>
        <dbReference type="Proteomes" id="UP000054217"/>
    </source>
</evidence>
<keyword evidence="2" id="KW-1185">Reference proteome</keyword>
<organism evidence="1 2">
    <name type="scientific">Pisolithus tinctorius Marx 270</name>
    <dbReference type="NCBI Taxonomy" id="870435"/>
    <lineage>
        <taxon>Eukaryota</taxon>
        <taxon>Fungi</taxon>
        <taxon>Dikarya</taxon>
        <taxon>Basidiomycota</taxon>
        <taxon>Agaricomycotina</taxon>
        <taxon>Agaricomycetes</taxon>
        <taxon>Agaricomycetidae</taxon>
        <taxon>Boletales</taxon>
        <taxon>Sclerodermatineae</taxon>
        <taxon>Pisolithaceae</taxon>
        <taxon>Pisolithus</taxon>
    </lineage>
</organism>
<dbReference type="OrthoDB" id="5043642at2759"/>
<reference evidence="2" key="2">
    <citation type="submission" date="2015-01" db="EMBL/GenBank/DDBJ databases">
        <title>Evolutionary Origins and Diversification of the Mycorrhizal Mutualists.</title>
        <authorList>
            <consortium name="DOE Joint Genome Institute"/>
            <consortium name="Mycorrhizal Genomics Consortium"/>
            <person name="Kohler A."/>
            <person name="Kuo A."/>
            <person name="Nagy L.G."/>
            <person name="Floudas D."/>
            <person name="Copeland A."/>
            <person name="Barry K.W."/>
            <person name="Cichocki N."/>
            <person name="Veneault-Fourrey C."/>
            <person name="LaButti K."/>
            <person name="Lindquist E.A."/>
            <person name="Lipzen A."/>
            <person name="Lundell T."/>
            <person name="Morin E."/>
            <person name="Murat C."/>
            <person name="Riley R."/>
            <person name="Ohm R."/>
            <person name="Sun H."/>
            <person name="Tunlid A."/>
            <person name="Henrissat B."/>
            <person name="Grigoriev I.V."/>
            <person name="Hibbett D.S."/>
            <person name="Martin F."/>
        </authorList>
    </citation>
    <scope>NUCLEOTIDE SEQUENCE [LARGE SCALE GENOMIC DNA]</scope>
    <source>
        <strain evidence="2">Marx 270</strain>
    </source>
</reference>
<name>A0A0C3J4Z3_PISTI</name>
<reference evidence="1 2" key="1">
    <citation type="submission" date="2014-04" db="EMBL/GenBank/DDBJ databases">
        <authorList>
            <consortium name="DOE Joint Genome Institute"/>
            <person name="Kuo A."/>
            <person name="Kohler A."/>
            <person name="Costa M.D."/>
            <person name="Nagy L.G."/>
            <person name="Floudas D."/>
            <person name="Copeland A."/>
            <person name="Barry K.W."/>
            <person name="Cichocki N."/>
            <person name="Veneault-Fourrey C."/>
            <person name="LaButti K."/>
            <person name="Lindquist E.A."/>
            <person name="Lipzen A."/>
            <person name="Lundell T."/>
            <person name="Morin E."/>
            <person name="Murat C."/>
            <person name="Sun H."/>
            <person name="Tunlid A."/>
            <person name="Henrissat B."/>
            <person name="Grigoriev I.V."/>
            <person name="Hibbett D.S."/>
            <person name="Martin F."/>
            <person name="Nordberg H.P."/>
            <person name="Cantor M.N."/>
            <person name="Hua S.X."/>
        </authorList>
    </citation>
    <scope>NUCLEOTIDE SEQUENCE [LARGE SCALE GENOMIC DNA]</scope>
    <source>
        <strain evidence="1 2">Marx 270</strain>
    </source>
</reference>
<evidence type="ECO:0008006" key="3">
    <source>
        <dbReference type="Google" id="ProtNLM"/>
    </source>
</evidence>
<sequence length="411" mass="48050">MINVDIDISAAVLALGLVFALTGAIFLQSCSLLSGSRQWLCRVLSRKALPDYAKLTGVPAPKPLHNFDAARARPYRPFRWEYHQNMSLSEFEPNWWIELESTYLLTIAQRKKLYADHGKLIIDELEGSREASRECMEMVIQYICQRYPNQFRYNDWTGVFTNEILHTQVDITAIHPLIFLLEHVPEDFFIVQEDPLTGLYRMTAGIACSAIGWNIGHKIGKPLGEIHDPVPDYKEKMALSVDRYDPRGDVIGSPYFSKLPCDKPIQRGAWSLEVGEPLFFQKDSPKWHHRSRQDPDLLTSDIFLRVDWQTLRRLPRSRAIVFNFKALFTPITDFRQEPYIPRLLLKVLREGKKSMMEYKESWHTEHKVIPALEEWAKEQEQKGWVPSDWKERTLDEHPFYPGWKDHYPIHD</sequence>
<dbReference type="AlphaFoldDB" id="A0A0C3J4Z3"/>
<dbReference type="InParanoid" id="A0A0C3J4Z3"/>
<dbReference type="Pfam" id="PF11927">
    <property type="entry name" value="HODM_asu-like"/>
    <property type="match status" value="1"/>
</dbReference>
<dbReference type="EMBL" id="KN831973">
    <property type="protein sequence ID" value="KIO04153.1"/>
    <property type="molecule type" value="Genomic_DNA"/>
</dbReference>
<accession>A0A0C3J4Z3</accession>
<dbReference type="InterPro" id="IPR021848">
    <property type="entry name" value="HODM_asu-like"/>
</dbReference>